<organism evidence="4 5">
    <name type="scientific">Pseudoalteromonas undina</name>
    <dbReference type="NCBI Taxonomy" id="43660"/>
    <lineage>
        <taxon>Bacteria</taxon>
        <taxon>Pseudomonadati</taxon>
        <taxon>Pseudomonadota</taxon>
        <taxon>Gammaproteobacteria</taxon>
        <taxon>Alteromonadales</taxon>
        <taxon>Pseudoalteromonadaceae</taxon>
        <taxon>Pseudoalteromonas</taxon>
    </lineage>
</organism>
<comment type="function">
    <text evidence="1">Required for the efficient initiation of filament assembly.</text>
</comment>
<gene>
    <name evidence="4" type="ORF">PUND_15629</name>
</gene>
<dbReference type="InterPro" id="IPR036679">
    <property type="entry name" value="FlgN-like_sf"/>
</dbReference>
<sequence length="145" mass="15983">MFMADHNSLITIKLNEQINCLTTLSELLTQELDAIASRRGEGLKEIAQQKMSFLTSISTLDKELSKLIASNDQQTDENADLIKLTRTKLEQCQKQNEVNAHAAHQAQLSVKQLKGILIGAPSSMTYDQAGSVVNTDNSIVRNLKA</sequence>
<comment type="caution">
    <text evidence="4">The sequence shown here is derived from an EMBL/GenBank/DDBJ whole genome shotgun (WGS) entry which is preliminary data.</text>
</comment>
<dbReference type="SUPFAM" id="SSF140566">
    <property type="entry name" value="FlgN-like"/>
    <property type="match status" value="1"/>
</dbReference>
<accession>A0ABP2XUQ0</accession>
<proteinExistence type="inferred from homology"/>
<evidence type="ECO:0000256" key="2">
    <source>
        <dbReference type="ARBA" id="ARBA00007703"/>
    </source>
</evidence>
<dbReference type="Gene3D" id="1.20.58.300">
    <property type="entry name" value="FlgN-like"/>
    <property type="match status" value="1"/>
</dbReference>
<comment type="similarity">
    <text evidence="2">Belongs to the FlgN family.</text>
</comment>
<protein>
    <submittedName>
        <fullName evidence="4">Flagellar biosynthesis chaperone</fullName>
    </submittedName>
</protein>
<keyword evidence="4" id="KW-0966">Cell projection</keyword>
<keyword evidence="4" id="KW-0969">Cilium</keyword>
<dbReference type="Pfam" id="PF05130">
    <property type="entry name" value="FlgN"/>
    <property type="match status" value="1"/>
</dbReference>
<reference evidence="4" key="1">
    <citation type="journal article" date="2012" name="J. Bacteriol.">
        <title>Genome sequences of type strains of seven species of the marine bacterium Pseudoalteromonas.</title>
        <authorList>
            <person name="Xie B.B."/>
            <person name="Shu Y.L."/>
            <person name="Qin Q.L."/>
            <person name="Rong J.C."/>
            <person name="Zhang X.Y."/>
            <person name="Chen X.L."/>
            <person name="Shi M."/>
            <person name="He H.L."/>
            <person name="Zhou B.C."/>
            <person name="Zhang Y.Z."/>
        </authorList>
    </citation>
    <scope>NUCLEOTIDE SEQUENCE [LARGE SCALE GENOMIC DNA]</scope>
    <source>
        <strain evidence="4">NCIMB 2128</strain>
    </source>
</reference>
<dbReference type="InterPro" id="IPR007809">
    <property type="entry name" value="FlgN-like"/>
</dbReference>
<evidence type="ECO:0000313" key="5">
    <source>
        <dbReference type="Proteomes" id="UP000016534"/>
    </source>
</evidence>
<evidence type="ECO:0000313" key="4">
    <source>
        <dbReference type="EMBL" id="ERG59775.1"/>
    </source>
</evidence>
<keyword evidence="4" id="KW-0282">Flagellum</keyword>
<keyword evidence="5" id="KW-1185">Reference proteome</keyword>
<evidence type="ECO:0000256" key="1">
    <source>
        <dbReference type="ARBA" id="ARBA00002397"/>
    </source>
</evidence>
<dbReference type="EMBL" id="AHCF02000038">
    <property type="protein sequence ID" value="ERG59775.1"/>
    <property type="molecule type" value="Genomic_DNA"/>
</dbReference>
<reference evidence="4" key="2">
    <citation type="submission" date="2013-04" db="EMBL/GenBank/DDBJ databases">
        <title>Genome sequence of Pseudoalteromonas undina.</title>
        <authorList>
            <person name="Xie B.-B."/>
            <person name="Rong J.-C."/>
            <person name="Qin Q.-L."/>
            <person name="Shu Y.-L."/>
            <person name="Zhang Y.-Z."/>
        </authorList>
    </citation>
    <scope>NUCLEOTIDE SEQUENCE</scope>
    <source>
        <strain evidence="4">NCIMB 2128</strain>
    </source>
</reference>
<dbReference type="Proteomes" id="UP000016534">
    <property type="component" value="Unassembled WGS sequence"/>
</dbReference>
<keyword evidence="3" id="KW-1005">Bacterial flagellum biogenesis</keyword>
<evidence type="ECO:0000256" key="3">
    <source>
        <dbReference type="ARBA" id="ARBA00022795"/>
    </source>
</evidence>
<name>A0ABP2XUQ0_9GAMM</name>